<dbReference type="Gene3D" id="1.10.630.10">
    <property type="entry name" value="Cytochrome P450"/>
    <property type="match status" value="1"/>
</dbReference>
<keyword evidence="12" id="KW-0472">Membrane</keyword>
<comment type="subcellular location">
    <subcellularLocation>
        <location evidence="2">Membrane</location>
    </subcellularLocation>
</comment>
<proteinExistence type="inferred from homology"/>
<comment type="cofactor">
    <cofactor evidence="1">
        <name>heme</name>
        <dbReference type="ChEBI" id="CHEBI:30413"/>
    </cofactor>
</comment>
<accession>A0AA39JHX6</accession>
<reference evidence="13" key="1">
    <citation type="submission" date="2023-06" db="EMBL/GenBank/DDBJ databases">
        <authorList>
            <consortium name="Lawrence Berkeley National Laboratory"/>
            <person name="Ahrendt S."/>
            <person name="Sahu N."/>
            <person name="Indic B."/>
            <person name="Wong-Bajracharya J."/>
            <person name="Merenyi Z."/>
            <person name="Ke H.-M."/>
            <person name="Monk M."/>
            <person name="Kocsube S."/>
            <person name="Drula E."/>
            <person name="Lipzen A."/>
            <person name="Balint B."/>
            <person name="Henrissat B."/>
            <person name="Andreopoulos B."/>
            <person name="Martin F.M."/>
            <person name="Harder C.B."/>
            <person name="Rigling D."/>
            <person name="Ford K.L."/>
            <person name="Foster G.D."/>
            <person name="Pangilinan J."/>
            <person name="Papanicolaou A."/>
            <person name="Barry K."/>
            <person name="LaButti K."/>
            <person name="Viragh M."/>
            <person name="Koriabine M."/>
            <person name="Yan M."/>
            <person name="Riley R."/>
            <person name="Champramary S."/>
            <person name="Plett K.L."/>
            <person name="Tsai I.J."/>
            <person name="Slot J."/>
            <person name="Sipos G."/>
            <person name="Plett J."/>
            <person name="Nagy L.G."/>
            <person name="Grigoriev I.V."/>
        </authorList>
    </citation>
    <scope>NUCLEOTIDE SEQUENCE</scope>
    <source>
        <strain evidence="13">CCBAS 213</strain>
    </source>
</reference>
<dbReference type="Proteomes" id="UP001175211">
    <property type="component" value="Unassembled WGS sequence"/>
</dbReference>
<keyword evidence="5" id="KW-0349">Heme</keyword>
<dbReference type="EMBL" id="JAUEPS010000065">
    <property type="protein sequence ID" value="KAK0442275.1"/>
    <property type="molecule type" value="Genomic_DNA"/>
</dbReference>
<evidence type="ECO:0000256" key="1">
    <source>
        <dbReference type="ARBA" id="ARBA00001971"/>
    </source>
</evidence>
<evidence type="ECO:0000256" key="10">
    <source>
        <dbReference type="ARBA" id="ARBA00023004"/>
    </source>
</evidence>
<evidence type="ECO:0000256" key="5">
    <source>
        <dbReference type="ARBA" id="ARBA00022617"/>
    </source>
</evidence>
<dbReference type="RefSeq" id="XP_060324248.1">
    <property type="nucleotide sequence ID" value="XM_060465706.1"/>
</dbReference>
<evidence type="ECO:0000256" key="6">
    <source>
        <dbReference type="ARBA" id="ARBA00022692"/>
    </source>
</evidence>
<evidence type="ECO:0000256" key="11">
    <source>
        <dbReference type="ARBA" id="ARBA00023033"/>
    </source>
</evidence>
<keyword evidence="6" id="KW-0812">Transmembrane</keyword>
<comment type="caution">
    <text evidence="13">The sequence shown here is derived from an EMBL/GenBank/DDBJ whole genome shotgun (WGS) entry which is preliminary data.</text>
</comment>
<evidence type="ECO:0000256" key="12">
    <source>
        <dbReference type="ARBA" id="ARBA00023136"/>
    </source>
</evidence>
<keyword evidence="8" id="KW-1133">Transmembrane helix</keyword>
<dbReference type="AlphaFoldDB" id="A0AA39JHX6"/>
<keyword evidence="11" id="KW-0503">Monooxygenase</keyword>
<protein>
    <submittedName>
        <fullName evidence="13">Cytochrome P450</fullName>
    </submittedName>
</protein>
<dbReference type="Pfam" id="PF00067">
    <property type="entry name" value="p450"/>
    <property type="match status" value="1"/>
</dbReference>
<evidence type="ECO:0000256" key="4">
    <source>
        <dbReference type="ARBA" id="ARBA00010617"/>
    </source>
</evidence>
<dbReference type="GO" id="GO:0020037">
    <property type="term" value="F:heme binding"/>
    <property type="evidence" value="ECO:0007669"/>
    <property type="project" value="InterPro"/>
</dbReference>
<gene>
    <name evidence="13" type="ORF">EV420DRAFT_1079397</name>
</gene>
<comment type="similarity">
    <text evidence="4">Belongs to the cytochrome P450 family.</text>
</comment>
<name>A0AA39JHX6_ARMTA</name>
<dbReference type="GO" id="GO:0016705">
    <property type="term" value="F:oxidoreductase activity, acting on paired donors, with incorporation or reduction of molecular oxygen"/>
    <property type="evidence" value="ECO:0007669"/>
    <property type="project" value="InterPro"/>
</dbReference>
<sequence length="277" mass="31007">MAALFITVASFLIASLLRWWLKRPSVKHVKGPPSPSFWLGHERMLRDQGNAGDLETKWRREYGNLYRIEGCFGQDILVVCDPKALEHIFHPSNPYPKSQDNKFIQGLVTGKGLLSVDDEIHRRQRKILNPAFSPALLRSSQVIFQQCSDKLVDGIKGSLTRTEETLNIHDWTSKATLDIIGLATFRYNFGSLDGHNNELGQAIKHLFTASQSNSTALEHLLVALIRMVPDSVLGFLRLISTREIRQFISVGNVAKKTAQEVMASLDEVPAICGFLGL</sequence>
<dbReference type="SUPFAM" id="SSF48264">
    <property type="entry name" value="Cytochrome P450"/>
    <property type="match status" value="1"/>
</dbReference>
<evidence type="ECO:0000256" key="7">
    <source>
        <dbReference type="ARBA" id="ARBA00022723"/>
    </source>
</evidence>
<keyword evidence="10" id="KW-0408">Iron</keyword>
<dbReference type="GO" id="GO:0004497">
    <property type="term" value="F:monooxygenase activity"/>
    <property type="evidence" value="ECO:0007669"/>
    <property type="project" value="UniProtKB-KW"/>
</dbReference>
<dbReference type="InterPro" id="IPR001128">
    <property type="entry name" value="Cyt_P450"/>
</dbReference>
<dbReference type="InterPro" id="IPR050121">
    <property type="entry name" value="Cytochrome_P450_monoxygenase"/>
</dbReference>
<keyword evidence="7" id="KW-0479">Metal-binding</keyword>
<evidence type="ECO:0000256" key="8">
    <source>
        <dbReference type="ARBA" id="ARBA00022989"/>
    </source>
</evidence>
<evidence type="ECO:0000256" key="3">
    <source>
        <dbReference type="ARBA" id="ARBA00004721"/>
    </source>
</evidence>
<evidence type="ECO:0000256" key="9">
    <source>
        <dbReference type="ARBA" id="ARBA00023002"/>
    </source>
</evidence>
<dbReference type="GO" id="GO:0005506">
    <property type="term" value="F:iron ion binding"/>
    <property type="evidence" value="ECO:0007669"/>
    <property type="project" value="InterPro"/>
</dbReference>
<comment type="pathway">
    <text evidence="3">Secondary metabolite biosynthesis; terpenoid biosynthesis.</text>
</comment>
<evidence type="ECO:0000313" key="14">
    <source>
        <dbReference type="Proteomes" id="UP001175211"/>
    </source>
</evidence>
<keyword evidence="9" id="KW-0560">Oxidoreductase</keyword>
<keyword evidence="14" id="KW-1185">Reference proteome</keyword>
<organism evidence="13 14">
    <name type="scientific">Armillaria tabescens</name>
    <name type="common">Ringless honey mushroom</name>
    <name type="synonym">Agaricus tabescens</name>
    <dbReference type="NCBI Taxonomy" id="1929756"/>
    <lineage>
        <taxon>Eukaryota</taxon>
        <taxon>Fungi</taxon>
        <taxon>Dikarya</taxon>
        <taxon>Basidiomycota</taxon>
        <taxon>Agaricomycotina</taxon>
        <taxon>Agaricomycetes</taxon>
        <taxon>Agaricomycetidae</taxon>
        <taxon>Agaricales</taxon>
        <taxon>Marasmiineae</taxon>
        <taxon>Physalacriaceae</taxon>
        <taxon>Desarmillaria</taxon>
    </lineage>
</organism>
<dbReference type="PANTHER" id="PTHR24305">
    <property type="entry name" value="CYTOCHROME P450"/>
    <property type="match status" value="1"/>
</dbReference>
<dbReference type="InterPro" id="IPR036396">
    <property type="entry name" value="Cyt_P450_sf"/>
</dbReference>
<evidence type="ECO:0000256" key="2">
    <source>
        <dbReference type="ARBA" id="ARBA00004370"/>
    </source>
</evidence>
<dbReference type="GeneID" id="85349254"/>
<evidence type="ECO:0000313" key="13">
    <source>
        <dbReference type="EMBL" id="KAK0442275.1"/>
    </source>
</evidence>
<dbReference type="PANTHER" id="PTHR24305:SF166">
    <property type="entry name" value="CYTOCHROME P450 12A4, MITOCHONDRIAL-RELATED"/>
    <property type="match status" value="1"/>
</dbReference>
<dbReference type="GO" id="GO:0016020">
    <property type="term" value="C:membrane"/>
    <property type="evidence" value="ECO:0007669"/>
    <property type="project" value="UniProtKB-SubCell"/>
</dbReference>